<keyword evidence="2" id="KW-1185">Reference proteome</keyword>
<feature type="non-terminal residue" evidence="1">
    <location>
        <position position="1"/>
    </location>
</feature>
<evidence type="ECO:0000313" key="2">
    <source>
        <dbReference type="Proteomes" id="UP000428333"/>
    </source>
</evidence>
<name>A0A6A4L832_9ERIC</name>
<dbReference type="Proteomes" id="UP000428333">
    <property type="component" value="Linkage Group LG10"/>
</dbReference>
<dbReference type="AlphaFoldDB" id="A0A6A4L832"/>
<gene>
    <name evidence="1" type="ORF">C3L33_17360</name>
</gene>
<dbReference type="PANTHER" id="PTHR34222">
    <property type="entry name" value="GAG_PRE-INTEGRS DOMAIN-CONTAINING PROTEIN"/>
    <property type="match status" value="1"/>
</dbReference>
<proteinExistence type="predicted"/>
<comment type="caution">
    <text evidence="1">The sequence shown here is derived from an EMBL/GenBank/DDBJ whole genome shotgun (WGS) entry which is preliminary data.</text>
</comment>
<accession>A0A6A4L832</accession>
<dbReference type="OrthoDB" id="1750575at2759"/>
<dbReference type="PANTHER" id="PTHR34222:SF100">
    <property type="entry name" value="CCHC-TYPE DOMAIN-CONTAINING PROTEIN"/>
    <property type="match status" value="1"/>
</dbReference>
<organism evidence="1 2">
    <name type="scientific">Rhododendron williamsianum</name>
    <dbReference type="NCBI Taxonomy" id="262921"/>
    <lineage>
        <taxon>Eukaryota</taxon>
        <taxon>Viridiplantae</taxon>
        <taxon>Streptophyta</taxon>
        <taxon>Embryophyta</taxon>
        <taxon>Tracheophyta</taxon>
        <taxon>Spermatophyta</taxon>
        <taxon>Magnoliopsida</taxon>
        <taxon>eudicotyledons</taxon>
        <taxon>Gunneridae</taxon>
        <taxon>Pentapetalae</taxon>
        <taxon>asterids</taxon>
        <taxon>Ericales</taxon>
        <taxon>Ericaceae</taxon>
        <taxon>Ericoideae</taxon>
        <taxon>Rhodoreae</taxon>
        <taxon>Rhododendron</taxon>
    </lineage>
</organism>
<evidence type="ECO:0000313" key="1">
    <source>
        <dbReference type="EMBL" id="KAE9450738.1"/>
    </source>
</evidence>
<protein>
    <submittedName>
        <fullName evidence="1">Uncharacterized protein</fullName>
    </submittedName>
</protein>
<dbReference type="EMBL" id="QEFC01002766">
    <property type="protein sequence ID" value="KAE9450738.1"/>
    <property type="molecule type" value="Genomic_DNA"/>
</dbReference>
<reference evidence="1 2" key="1">
    <citation type="journal article" date="2019" name="Genome Biol. Evol.">
        <title>The Rhododendron genome and chromosomal organization provide insight into shared whole-genome duplications across the heath family (Ericaceae).</title>
        <authorList>
            <person name="Soza V.L."/>
            <person name="Lindsley D."/>
            <person name="Waalkes A."/>
            <person name="Ramage E."/>
            <person name="Patwardhan R.P."/>
            <person name="Burton J.N."/>
            <person name="Adey A."/>
            <person name="Kumar A."/>
            <person name="Qiu R."/>
            <person name="Shendure J."/>
            <person name="Hall B."/>
        </authorList>
    </citation>
    <scope>NUCLEOTIDE SEQUENCE [LARGE SCALE GENOMIC DNA]</scope>
    <source>
        <strain evidence="1">RSF 1966-606</strain>
    </source>
</reference>
<sequence>MTDGSKNTGVGESSVGASVIKPELSPPMCLVLYGSVYFQLFMYHETADSLWKALAKMYAHSHNEARIFELLQEISRASQKSLGLSVSEFFGYLQVRWDELAQYDPVSDFRATTDVAVKRMDRLHTYFFLMGLKPDFENLRGQILNTSPLPSLLDTFAIVDGDERYSGGVATWKSDVAMLKSDGATLKSSIAAGVNDVLEIKTSLDRWASVVMGKNPVGEGFAQEFGAINIPGSFSKKPQKVMTQVPPPQWPHRLQEDQRLLDVDRHAKLEFGDFHGSNDAEVLLGWLHGLKSSD</sequence>